<feature type="domain" description="RING-type" evidence="19">
    <location>
        <begin position="114"/>
        <end position="157"/>
    </location>
</feature>
<gene>
    <name evidence="21" type="primary">LOC108560505</name>
</gene>
<reference evidence="21" key="1">
    <citation type="submission" date="2025-08" db="UniProtKB">
        <authorList>
            <consortium name="RefSeq"/>
        </authorList>
    </citation>
    <scope>IDENTIFICATION</scope>
    <source>
        <tissue evidence="21">Whole Larva</tissue>
    </source>
</reference>
<keyword evidence="10" id="KW-0227">DNA damage</keyword>
<keyword evidence="9" id="KW-0677">Repeat</keyword>
<evidence type="ECO:0000256" key="2">
    <source>
        <dbReference type="ARBA" id="ARBA00004322"/>
    </source>
</evidence>
<evidence type="ECO:0000256" key="5">
    <source>
        <dbReference type="ARBA" id="ARBA00012483"/>
    </source>
</evidence>
<evidence type="ECO:0000256" key="13">
    <source>
        <dbReference type="ARBA" id="ARBA00022833"/>
    </source>
</evidence>
<feature type="region of interest" description="Disordered" evidence="18">
    <location>
        <begin position="68"/>
        <end position="108"/>
    </location>
</feature>
<evidence type="ECO:0000256" key="16">
    <source>
        <dbReference type="PROSITE-ProRule" id="PRU00175"/>
    </source>
</evidence>
<dbReference type="PANTHER" id="PTHR16047">
    <property type="entry name" value="RFWD3 PROTEIN"/>
    <property type="match status" value="1"/>
</dbReference>
<keyword evidence="20" id="KW-1185">Reference proteome</keyword>
<organism evidence="20 21">
    <name type="scientific">Nicrophorus vespilloides</name>
    <name type="common">Boreal carrion beetle</name>
    <dbReference type="NCBI Taxonomy" id="110193"/>
    <lineage>
        <taxon>Eukaryota</taxon>
        <taxon>Metazoa</taxon>
        <taxon>Ecdysozoa</taxon>
        <taxon>Arthropoda</taxon>
        <taxon>Hexapoda</taxon>
        <taxon>Insecta</taxon>
        <taxon>Pterygota</taxon>
        <taxon>Neoptera</taxon>
        <taxon>Endopterygota</taxon>
        <taxon>Coleoptera</taxon>
        <taxon>Polyphaga</taxon>
        <taxon>Staphyliniformia</taxon>
        <taxon>Silphidae</taxon>
        <taxon>Nicrophorinae</taxon>
        <taxon>Nicrophorus</taxon>
    </lineage>
</organism>
<dbReference type="PROSITE" id="PS50089">
    <property type="entry name" value="ZF_RING_2"/>
    <property type="match status" value="1"/>
</dbReference>
<dbReference type="EC" id="2.3.2.27" evidence="5"/>
<evidence type="ECO:0000256" key="10">
    <source>
        <dbReference type="ARBA" id="ARBA00022763"/>
    </source>
</evidence>
<evidence type="ECO:0000256" key="15">
    <source>
        <dbReference type="ARBA" id="ARBA00023242"/>
    </source>
</evidence>
<keyword evidence="14" id="KW-0234">DNA repair</keyword>
<evidence type="ECO:0000256" key="7">
    <source>
        <dbReference type="ARBA" id="ARBA00022574"/>
    </source>
</evidence>
<dbReference type="InterPro" id="IPR037381">
    <property type="entry name" value="RFWD3"/>
</dbReference>
<evidence type="ECO:0000256" key="3">
    <source>
        <dbReference type="ARBA" id="ARBA00004496"/>
    </source>
</evidence>
<evidence type="ECO:0000256" key="1">
    <source>
        <dbReference type="ARBA" id="ARBA00000900"/>
    </source>
</evidence>
<feature type="repeat" description="WD" evidence="17">
    <location>
        <begin position="299"/>
        <end position="340"/>
    </location>
</feature>
<evidence type="ECO:0000313" key="21">
    <source>
        <dbReference type="RefSeq" id="XP_017773568.1"/>
    </source>
</evidence>
<dbReference type="InterPro" id="IPR001841">
    <property type="entry name" value="Znf_RING"/>
</dbReference>
<evidence type="ECO:0000256" key="4">
    <source>
        <dbReference type="ARBA" id="ARBA00004906"/>
    </source>
</evidence>
<evidence type="ECO:0000256" key="8">
    <source>
        <dbReference type="ARBA" id="ARBA00022679"/>
    </source>
</evidence>
<evidence type="ECO:0000256" key="17">
    <source>
        <dbReference type="PROSITE-ProRule" id="PRU00221"/>
    </source>
</evidence>
<evidence type="ECO:0000256" key="6">
    <source>
        <dbReference type="ARBA" id="ARBA00022490"/>
    </source>
</evidence>
<keyword evidence="12" id="KW-0833">Ubl conjugation pathway</keyword>
<dbReference type="InterPro" id="IPR013083">
    <property type="entry name" value="Znf_RING/FYVE/PHD"/>
</dbReference>
<dbReference type="SUPFAM" id="SSF50978">
    <property type="entry name" value="WD40 repeat-like"/>
    <property type="match status" value="1"/>
</dbReference>
<dbReference type="SMART" id="SM00184">
    <property type="entry name" value="RING"/>
    <property type="match status" value="1"/>
</dbReference>
<keyword evidence="8" id="KW-0808">Transferase</keyword>
<dbReference type="Pfam" id="PF13639">
    <property type="entry name" value="zf-RING_2"/>
    <property type="match status" value="1"/>
</dbReference>
<dbReference type="GeneID" id="108560505"/>
<keyword evidence="6" id="KW-0963">Cytoplasm</keyword>
<evidence type="ECO:0000256" key="11">
    <source>
        <dbReference type="ARBA" id="ARBA00022771"/>
    </source>
</evidence>
<name>A0ABM1MG68_NICVS</name>
<evidence type="ECO:0000256" key="18">
    <source>
        <dbReference type="SAM" id="MobiDB-lite"/>
    </source>
</evidence>
<feature type="compositionally biased region" description="Polar residues" evidence="18">
    <location>
        <begin position="75"/>
        <end position="90"/>
    </location>
</feature>
<evidence type="ECO:0000313" key="20">
    <source>
        <dbReference type="Proteomes" id="UP000695000"/>
    </source>
</evidence>
<keyword evidence="13" id="KW-0862">Zinc</keyword>
<dbReference type="Proteomes" id="UP000695000">
    <property type="component" value="Unplaced"/>
</dbReference>
<dbReference type="PROSITE" id="PS50082">
    <property type="entry name" value="WD_REPEATS_2"/>
    <property type="match status" value="1"/>
</dbReference>
<protein>
    <recommendedName>
        <fullName evidence="5">RING-type E3 ubiquitin transferase</fullName>
        <ecNumber evidence="5">2.3.2.27</ecNumber>
    </recommendedName>
</protein>
<evidence type="ECO:0000256" key="12">
    <source>
        <dbReference type="ARBA" id="ARBA00022786"/>
    </source>
</evidence>
<dbReference type="CDD" id="cd16450">
    <property type="entry name" value="mRING-C3HGC3_RFWD3"/>
    <property type="match status" value="1"/>
</dbReference>
<dbReference type="SMART" id="SM00320">
    <property type="entry name" value="WD40"/>
    <property type="match status" value="2"/>
</dbReference>
<evidence type="ECO:0000256" key="14">
    <source>
        <dbReference type="ARBA" id="ARBA00023204"/>
    </source>
</evidence>
<dbReference type="InterPro" id="IPR036322">
    <property type="entry name" value="WD40_repeat_dom_sf"/>
</dbReference>
<evidence type="ECO:0000256" key="9">
    <source>
        <dbReference type="ARBA" id="ARBA00022737"/>
    </source>
</evidence>
<dbReference type="Gene3D" id="2.130.10.10">
    <property type="entry name" value="YVTN repeat-like/Quinoprotein amine dehydrogenase"/>
    <property type="match status" value="1"/>
</dbReference>
<keyword evidence="7 17" id="KW-0853">WD repeat</keyword>
<dbReference type="InterPro" id="IPR001680">
    <property type="entry name" value="WD40_rpt"/>
</dbReference>
<dbReference type="RefSeq" id="XP_017773568.1">
    <property type="nucleotide sequence ID" value="XM_017918079.1"/>
</dbReference>
<dbReference type="SUPFAM" id="SSF57850">
    <property type="entry name" value="RING/U-box"/>
    <property type="match status" value="1"/>
</dbReference>
<dbReference type="Pfam" id="PF23419">
    <property type="entry name" value="WD40_RFWD3"/>
    <property type="match status" value="1"/>
</dbReference>
<keyword evidence="11 16" id="KW-0863">Zinc-finger</keyword>
<keyword evidence="11 16" id="KW-0479">Metal-binding</keyword>
<evidence type="ECO:0000259" key="19">
    <source>
        <dbReference type="PROSITE" id="PS50089"/>
    </source>
</evidence>
<sequence length="572" mass="64473">MVFMAYFNSDAEEFNMDYDDLQVDLVMEVEIINDTSEEELLEQDVSPSSSSSPSPILQIENNEPNFLQFDENSENRTPSPICSASSSNQDPPIKVESPAKRRKVSSDDEDGALCPICLDNWMSTGEHRVCALRCGHLFGYKCITRWIFSNKSCPSCKMKASSSDIRYIYANKLIAMDATELELVKKKLNSVIEEKNRIKVDLTKAICKEHTLLQEIENYKKKIKNLSITSSSSHTNSSTKPVLKLSNSSLVCQQGTCRVMDINSQIGKFAISLKSNNNLFPGFGIKKCSTDNLAIVEYTPLHSKVIRDLKFNHSSSYLLSVSLDKSIKISDLNSNSTISTYTFDSMLWSCCWDESNQNLFYVGSQQGATTKFDLRNMSEPVKSTKVTGDWSPVVSLVSIPSCRGGLMPLGGFITCKLNSMWCYENMGGSVYRKQQIPIEGPFISMSYNKDINQVLISARPNSRVPNSRHFVCNFERLPNEENFKFNTLYTFYGGQLQKQLSRSRFLQHAGYTYVTAQVNNTISLWNVNNGSNSSVLTNNSILDLMPLKNCNDSYLLALSEKKLDFYKFQNCT</sequence>
<comment type="catalytic activity">
    <reaction evidence="1">
        <text>S-ubiquitinyl-[E2 ubiquitin-conjugating enzyme]-L-cysteine + [acceptor protein]-L-lysine = [E2 ubiquitin-conjugating enzyme]-L-cysteine + N(6)-ubiquitinyl-[acceptor protein]-L-lysine.</text>
        <dbReference type="EC" id="2.3.2.27"/>
    </reaction>
</comment>
<dbReference type="InterPro" id="IPR015943">
    <property type="entry name" value="WD40/YVTN_repeat-like_dom_sf"/>
</dbReference>
<comment type="pathway">
    <text evidence="4">Protein modification; protein ubiquitination.</text>
</comment>
<dbReference type="Gene3D" id="3.30.40.10">
    <property type="entry name" value="Zinc/RING finger domain, C3HC4 (zinc finger)"/>
    <property type="match status" value="1"/>
</dbReference>
<dbReference type="PANTHER" id="PTHR16047:SF7">
    <property type="entry name" value="E3 UBIQUITIN-PROTEIN LIGASE RFWD3"/>
    <property type="match status" value="1"/>
</dbReference>
<dbReference type="InterPro" id="IPR056527">
    <property type="entry name" value="WD40_RFWD3"/>
</dbReference>
<comment type="subcellular location">
    <subcellularLocation>
        <location evidence="3">Cytoplasm</location>
    </subcellularLocation>
    <subcellularLocation>
        <location evidence="2">Nucleus</location>
        <location evidence="2">PML body</location>
    </subcellularLocation>
</comment>
<proteinExistence type="predicted"/>
<accession>A0ABM1MG68</accession>
<keyword evidence="15" id="KW-0539">Nucleus</keyword>